<accession>A0ABR0LV53</accession>
<dbReference type="GO" id="GO:0004449">
    <property type="term" value="F:isocitrate dehydrogenase (NAD+) activity"/>
    <property type="evidence" value="ECO:0007669"/>
    <property type="project" value="UniProtKB-EC"/>
</dbReference>
<dbReference type="EMBL" id="JAVRRA010010953">
    <property type="protein sequence ID" value="KAK5240905.1"/>
    <property type="molecule type" value="Genomic_DNA"/>
</dbReference>
<reference evidence="1 2" key="1">
    <citation type="submission" date="2023-08" db="EMBL/GenBank/DDBJ databases">
        <title>Black Yeasts Isolated from many extreme environments.</title>
        <authorList>
            <person name="Coleine C."/>
            <person name="Stajich J.E."/>
            <person name="Selbmann L."/>
        </authorList>
    </citation>
    <scope>NUCLEOTIDE SEQUENCE [LARGE SCALE GENOMIC DNA]</scope>
    <source>
        <strain evidence="1 2">CCFEE 536</strain>
    </source>
</reference>
<name>A0ABR0LV53_9PEZI</name>
<dbReference type="Proteomes" id="UP001357485">
    <property type="component" value="Unassembled WGS sequence"/>
</dbReference>
<dbReference type="EC" id="1.1.1.41" evidence="1"/>
<gene>
    <name evidence="1" type="primary">IDH2_2</name>
    <name evidence="1" type="ORF">LTR16_010012</name>
</gene>
<organism evidence="1 2">
    <name type="scientific">Cryomyces antarcticus</name>
    <dbReference type="NCBI Taxonomy" id="329879"/>
    <lineage>
        <taxon>Eukaryota</taxon>
        <taxon>Fungi</taxon>
        <taxon>Dikarya</taxon>
        <taxon>Ascomycota</taxon>
        <taxon>Pezizomycotina</taxon>
        <taxon>Dothideomycetes</taxon>
        <taxon>Dothideomycetes incertae sedis</taxon>
        <taxon>Cryomyces</taxon>
    </lineage>
</organism>
<protein>
    <submittedName>
        <fullName evidence="1">NAD-dependent isocitrate dehydrogenase</fullName>
        <ecNumber evidence="1">1.1.1.41</ecNumber>
    </submittedName>
</protein>
<comment type="caution">
    <text evidence="1">The sequence shown here is derived from an EMBL/GenBank/DDBJ whole genome shotgun (WGS) entry which is preliminary data.</text>
</comment>
<sequence length="54" mass="5933">MLACRYFAAPARQCLRAASPRQQWAPAFAQAQLRSYAKATEGKVAEFKGTKGND</sequence>
<proteinExistence type="predicted"/>
<feature type="non-terminal residue" evidence="1">
    <location>
        <position position="54"/>
    </location>
</feature>
<keyword evidence="2" id="KW-1185">Reference proteome</keyword>
<evidence type="ECO:0000313" key="1">
    <source>
        <dbReference type="EMBL" id="KAK5240905.1"/>
    </source>
</evidence>
<keyword evidence="1" id="KW-0560">Oxidoreductase</keyword>
<evidence type="ECO:0000313" key="2">
    <source>
        <dbReference type="Proteomes" id="UP001357485"/>
    </source>
</evidence>